<evidence type="ECO:0000313" key="1">
    <source>
        <dbReference type="EMBL" id="QHT04643.1"/>
    </source>
</evidence>
<sequence length="73" mass="8872">MNLKEYLQVSFVDKEKLFKEWLEKHFKDVDSKEMHVYVKCNPHCLRDHPQYIMAVNDHHAAYQFKGLELLDHI</sequence>
<accession>A0A6C0CK22</accession>
<dbReference type="EMBL" id="MN739436">
    <property type="protein sequence ID" value="QHT04643.1"/>
    <property type="molecule type" value="Genomic_DNA"/>
</dbReference>
<protein>
    <submittedName>
        <fullName evidence="1">Uncharacterized protein</fullName>
    </submittedName>
</protein>
<reference evidence="1" key="1">
    <citation type="journal article" date="2020" name="Nature">
        <title>Giant virus diversity and host interactions through global metagenomics.</title>
        <authorList>
            <person name="Schulz F."/>
            <person name="Roux S."/>
            <person name="Paez-Espino D."/>
            <person name="Jungbluth S."/>
            <person name="Walsh D.A."/>
            <person name="Denef V.J."/>
            <person name="McMahon K.D."/>
            <person name="Konstantinidis K.T."/>
            <person name="Eloe-Fadrosh E.A."/>
            <person name="Kyrpides N.C."/>
            <person name="Woyke T."/>
        </authorList>
    </citation>
    <scope>NUCLEOTIDE SEQUENCE</scope>
    <source>
        <strain evidence="1">GVMAG-M-3300021343-4</strain>
    </source>
</reference>
<dbReference type="AlphaFoldDB" id="A0A6C0CK22"/>
<organism evidence="1">
    <name type="scientific">viral metagenome</name>
    <dbReference type="NCBI Taxonomy" id="1070528"/>
    <lineage>
        <taxon>unclassified sequences</taxon>
        <taxon>metagenomes</taxon>
        <taxon>organismal metagenomes</taxon>
    </lineage>
</organism>
<proteinExistence type="predicted"/>
<name>A0A6C0CK22_9ZZZZ</name>